<evidence type="ECO:0000313" key="8">
    <source>
        <dbReference type="EMBL" id="RHD81013.1"/>
    </source>
</evidence>
<dbReference type="InterPro" id="IPR012944">
    <property type="entry name" value="SusD_RagB_dom"/>
</dbReference>
<protein>
    <submittedName>
        <fullName evidence="8">RagB/SusD family nutrient uptake outer membrane protein</fullName>
    </submittedName>
</protein>
<keyword evidence="3" id="KW-0732">Signal</keyword>
<dbReference type="AlphaFoldDB" id="A0A139KK71"/>
<evidence type="ECO:0000313" key="9">
    <source>
        <dbReference type="Proteomes" id="UP000284785"/>
    </source>
</evidence>
<dbReference type="Proteomes" id="UP000284785">
    <property type="component" value="Unassembled WGS sequence"/>
</dbReference>
<evidence type="ECO:0000256" key="1">
    <source>
        <dbReference type="ARBA" id="ARBA00004442"/>
    </source>
</evidence>
<comment type="similarity">
    <text evidence="2">Belongs to the SusD family.</text>
</comment>
<dbReference type="Pfam" id="PF14322">
    <property type="entry name" value="SusD-like_3"/>
    <property type="match status" value="1"/>
</dbReference>
<dbReference type="RefSeq" id="WP_061473459.1">
    <property type="nucleotide sequence ID" value="NZ_CABJDH010000011.1"/>
</dbReference>
<comment type="caution">
    <text evidence="8">The sequence shown here is derived from an EMBL/GenBank/DDBJ whole genome shotgun (WGS) entry which is preliminary data.</text>
</comment>
<proteinExistence type="inferred from homology"/>
<organism evidence="8 9">
    <name type="scientific">Bacteroides thetaiotaomicron</name>
    <dbReference type="NCBI Taxonomy" id="818"/>
    <lineage>
        <taxon>Bacteria</taxon>
        <taxon>Pseudomonadati</taxon>
        <taxon>Bacteroidota</taxon>
        <taxon>Bacteroidia</taxon>
        <taxon>Bacteroidales</taxon>
        <taxon>Bacteroidaceae</taxon>
        <taxon>Bacteroides</taxon>
    </lineage>
</organism>
<keyword evidence="5" id="KW-0998">Cell outer membrane</keyword>
<name>A0A139KK71_BACT4</name>
<dbReference type="GO" id="GO:0009279">
    <property type="term" value="C:cell outer membrane"/>
    <property type="evidence" value="ECO:0007669"/>
    <property type="project" value="UniProtKB-SubCell"/>
</dbReference>
<dbReference type="EMBL" id="QSJP01000035">
    <property type="protein sequence ID" value="RHD81013.1"/>
    <property type="molecule type" value="Genomic_DNA"/>
</dbReference>
<accession>A0A139KK71</accession>
<keyword evidence="4" id="KW-0472">Membrane</keyword>
<evidence type="ECO:0000256" key="2">
    <source>
        <dbReference type="ARBA" id="ARBA00006275"/>
    </source>
</evidence>
<dbReference type="Gene3D" id="1.25.40.390">
    <property type="match status" value="1"/>
</dbReference>
<dbReference type="InterPro" id="IPR011990">
    <property type="entry name" value="TPR-like_helical_dom_sf"/>
</dbReference>
<dbReference type="SUPFAM" id="SSF48452">
    <property type="entry name" value="TPR-like"/>
    <property type="match status" value="1"/>
</dbReference>
<feature type="domain" description="SusD-like N-terminal" evidence="7">
    <location>
        <begin position="84"/>
        <end position="229"/>
    </location>
</feature>
<sequence>MKKNWLSYICVATLLSGALTSCNESNFLDLSDPNHFTENNFWKNKADAESGLAAAYSPIKYQMNGYYGAFDGWLNLNSRGDDIFTILNEEASMWAIATFQNSSTTGNDPYGALYAGIQRANLVLKNIDLVPATGISEEDRSTIKGEALFLRGFQYFLLVHNYKEVPLRVAPSNEDESNKPAAKEEQLWKQAEDDLKDAISCNLPVTRSGDEKGRIEKGAAIAMLAKVYLYQHKYPEAKAQLQLLMNAPYYTGRYNLIENFAENFTTAKENNEESVFELQYSSDGELTWGNESGISLGNSLPQFVGPVAGGGWAKLMPSSFAVGQFVKEERPAGSDTKFDKRMYASLFFNPESMNDVVKNEKWYGGNRSMEDLWDGNSGKMTGGAPTFSQGDGMFLLKKYTAYFVNATNADNMGHKEGKANNLRAMRFSEVLLMYAEACAMTNDANGANTALKIIRKRAGLADKTFAQADLMAEIEHQCLLEFFGEGHRFDDLKRWYTTQEIKTIFNANEKQGADNFQEKYRYYPIPSGELNNNNAMEQTELWR</sequence>
<evidence type="ECO:0000256" key="4">
    <source>
        <dbReference type="ARBA" id="ARBA00023136"/>
    </source>
</evidence>
<dbReference type="InterPro" id="IPR033985">
    <property type="entry name" value="SusD-like_N"/>
</dbReference>
<evidence type="ECO:0000259" key="6">
    <source>
        <dbReference type="Pfam" id="PF07980"/>
    </source>
</evidence>
<gene>
    <name evidence="8" type="ORF">DW780_25265</name>
</gene>
<reference evidence="8 9" key="1">
    <citation type="submission" date="2018-08" db="EMBL/GenBank/DDBJ databases">
        <title>A genome reference for cultivated species of the human gut microbiota.</title>
        <authorList>
            <person name="Zou Y."/>
            <person name="Xue W."/>
            <person name="Luo G."/>
        </authorList>
    </citation>
    <scope>NUCLEOTIDE SEQUENCE [LARGE SCALE GENOMIC DNA]</scope>
    <source>
        <strain evidence="8 9">AM30-26</strain>
    </source>
</reference>
<evidence type="ECO:0000256" key="3">
    <source>
        <dbReference type="ARBA" id="ARBA00022729"/>
    </source>
</evidence>
<comment type="subcellular location">
    <subcellularLocation>
        <location evidence="1">Cell outer membrane</location>
    </subcellularLocation>
</comment>
<evidence type="ECO:0000256" key="5">
    <source>
        <dbReference type="ARBA" id="ARBA00023237"/>
    </source>
</evidence>
<evidence type="ECO:0000259" key="7">
    <source>
        <dbReference type="Pfam" id="PF14322"/>
    </source>
</evidence>
<feature type="domain" description="RagB/SusD" evidence="6">
    <location>
        <begin position="273"/>
        <end position="542"/>
    </location>
</feature>
<dbReference type="Pfam" id="PF07980">
    <property type="entry name" value="SusD_RagB"/>
    <property type="match status" value="1"/>
</dbReference>
<dbReference type="PROSITE" id="PS51257">
    <property type="entry name" value="PROKAR_LIPOPROTEIN"/>
    <property type="match status" value="1"/>
</dbReference>